<dbReference type="GO" id="GO:0005975">
    <property type="term" value="P:carbohydrate metabolic process"/>
    <property type="evidence" value="ECO:0007669"/>
    <property type="project" value="InterPro"/>
</dbReference>
<feature type="binding site" evidence="10">
    <location>
        <position position="10"/>
    </location>
    <ligand>
        <name>Mg(2+)</name>
        <dbReference type="ChEBI" id="CHEBI:18420"/>
    </ligand>
</feature>
<evidence type="ECO:0000256" key="8">
    <source>
        <dbReference type="PIRSR" id="PIRSR004682-1"/>
    </source>
</evidence>
<comment type="subcellular location">
    <subcellularLocation>
        <location evidence="1 7">Cytoplasm</location>
    </subcellularLocation>
</comment>
<evidence type="ECO:0000256" key="5">
    <source>
        <dbReference type="ARBA" id="ARBA00023277"/>
    </source>
</evidence>
<name>A0A286F8P2_9BACT</name>
<feature type="site" description="Stabilizes the phosphoryl group" evidence="9">
    <location>
        <position position="108"/>
    </location>
</feature>
<dbReference type="Gene3D" id="3.40.50.1000">
    <property type="entry name" value="HAD superfamily/HAD-like"/>
    <property type="match status" value="1"/>
</dbReference>
<comment type="cofactor">
    <cofactor evidence="10">
        <name>Mg(2+)</name>
        <dbReference type="ChEBI" id="CHEBI:18420"/>
    </cofactor>
</comment>
<evidence type="ECO:0000256" key="1">
    <source>
        <dbReference type="ARBA" id="ARBA00004496"/>
    </source>
</evidence>
<dbReference type="SUPFAM" id="SSF56784">
    <property type="entry name" value="HAD-like"/>
    <property type="match status" value="1"/>
</dbReference>
<reference evidence="12" key="1">
    <citation type="submission" date="2017-09" db="EMBL/GenBank/DDBJ databases">
        <authorList>
            <person name="Varghese N."/>
            <person name="Submissions S."/>
        </authorList>
    </citation>
    <scope>NUCLEOTIDE SEQUENCE [LARGE SCALE GENOMIC DNA]</scope>
    <source>
        <strain evidence="12">DSM 29961</strain>
    </source>
</reference>
<dbReference type="PIRSF" id="PIRSF004682">
    <property type="entry name" value="GmhB"/>
    <property type="match status" value="1"/>
</dbReference>
<evidence type="ECO:0000256" key="3">
    <source>
        <dbReference type="ARBA" id="ARBA00022723"/>
    </source>
</evidence>
<dbReference type="AlphaFoldDB" id="A0A286F8P2"/>
<keyword evidence="3 10" id="KW-0479">Metal-binding</keyword>
<accession>A0A286F8P2</accession>
<feature type="binding site" evidence="10">
    <location>
        <position position="133"/>
    </location>
    <ligand>
        <name>Mg(2+)</name>
        <dbReference type="ChEBI" id="CHEBI:18420"/>
    </ligand>
</feature>
<dbReference type="InterPro" id="IPR004446">
    <property type="entry name" value="Heptose_bisP_phosphatase"/>
</dbReference>
<evidence type="ECO:0000256" key="2">
    <source>
        <dbReference type="ARBA" id="ARBA00022490"/>
    </source>
</evidence>
<feature type="site" description="Stabilizes the phosphoryl group" evidence="9">
    <location>
        <position position="50"/>
    </location>
</feature>
<keyword evidence="2 7" id="KW-0963">Cytoplasm</keyword>
<feature type="binding site" evidence="10">
    <location>
        <position position="91"/>
    </location>
    <ligand>
        <name>Zn(2+)</name>
        <dbReference type="ChEBI" id="CHEBI:29105"/>
    </ligand>
</feature>
<dbReference type="NCBIfam" id="TIGR01662">
    <property type="entry name" value="HAD-SF-IIIA"/>
    <property type="match status" value="1"/>
</dbReference>
<evidence type="ECO:0000256" key="10">
    <source>
        <dbReference type="PIRSR" id="PIRSR004682-4"/>
    </source>
</evidence>
<dbReference type="InterPro" id="IPR006549">
    <property type="entry name" value="HAD-SF_hydro_IIIA"/>
</dbReference>
<comment type="cofactor">
    <cofactor evidence="10">
        <name>Zn(2+)</name>
        <dbReference type="ChEBI" id="CHEBI:29105"/>
    </cofactor>
</comment>
<dbReference type="Pfam" id="PF13242">
    <property type="entry name" value="Hydrolase_like"/>
    <property type="match status" value="1"/>
</dbReference>
<dbReference type="EC" id="3.1.3.-" evidence="7"/>
<organism evidence="11 12">
    <name type="scientific">Spirosoma fluviale</name>
    <dbReference type="NCBI Taxonomy" id="1597977"/>
    <lineage>
        <taxon>Bacteria</taxon>
        <taxon>Pseudomonadati</taxon>
        <taxon>Bacteroidota</taxon>
        <taxon>Cytophagia</taxon>
        <taxon>Cytophagales</taxon>
        <taxon>Cytophagaceae</taxon>
        <taxon>Spirosoma</taxon>
    </lineage>
</organism>
<feature type="active site" description="Proton donor" evidence="8">
    <location>
        <position position="10"/>
    </location>
</feature>
<evidence type="ECO:0000256" key="7">
    <source>
        <dbReference type="PIRNR" id="PIRNR004682"/>
    </source>
</evidence>
<keyword evidence="10" id="KW-0862">Zinc</keyword>
<keyword evidence="4 7" id="KW-0378">Hydrolase</keyword>
<dbReference type="NCBIfam" id="TIGR01656">
    <property type="entry name" value="Histidinol-ppas"/>
    <property type="match status" value="1"/>
</dbReference>
<evidence type="ECO:0000256" key="6">
    <source>
        <dbReference type="ARBA" id="ARBA00031828"/>
    </source>
</evidence>
<dbReference type="PANTHER" id="PTHR42891:SF1">
    <property type="entry name" value="D-GLYCERO-BETA-D-MANNO-HEPTOSE-1,7-BISPHOSPHATE 7-PHOSPHATASE"/>
    <property type="match status" value="1"/>
</dbReference>
<dbReference type="PANTHER" id="PTHR42891">
    <property type="entry name" value="D-GLYCERO-BETA-D-MANNO-HEPTOSE-1,7-BISPHOSPHATE 7-PHOSPHATASE"/>
    <property type="match status" value="1"/>
</dbReference>
<protein>
    <recommendedName>
        <fullName evidence="6 7">D,D-heptose 1,7-bisphosphate phosphatase</fullName>
        <ecNumber evidence="7">3.1.3.-</ecNumber>
    </recommendedName>
</protein>
<dbReference type="InterPro" id="IPR023214">
    <property type="entry name" value="HAD_sf"/>
</dbReference>
<feature type="binding site" evidence="10">
    <location>
        <position position="106"/>
    </location>
    <ligand>
        <name>Zn(2+)</name>
        <dbReference type="ChEBI" id="CHEBI:29105"/>
    </ligand>
</feature>
<feature type="binding site" evidence="10">
    <location>
        <position position="8"/>
    </location>
    <ligand>
        <name>Mg(2+)</name>
        <dbReference type="ChEBI" id="CHEBI:18420"/>
    </ligand>
</feature>
<evidence type="ECO:0000256" key="9">
    <source>
        <dbReference type="PIRSR" id="PIRSR004682-3"/>
    </source>
</evidence>
<feature type="binding site" evidence="10">
    <location>
        <position position="89"/>
    </location>
    <ligand>
        <name>Zn(2+)</name>
        <dbReference type="ChEBI" id="CHEBI:29105"/>
    </ligand>
</feature>
<comment type="similarity">
    <text evidence="7">Belongs to the gmhB family.</text>
</comment>
<evidence type="ECO:0000313" key="12">
    <source>
        <dbReference type="Proteomes" id="UP000219452"/>
    </source>
</evidence>
<dbReference type="GO" id="GO:0005737">
    <property type="term" value="C:cytoplasm"/>
    <property type="evidence" value="ECO:0007669"/>
    <property type="project" value="UniProtKB-SubCell"/>
</dbReference>
<dbReference type="CDD" id="cd07503">
    <property type="entry name" value="HAD_HisB-N"/>
    <property type="match status" value="1"/>
</dbReference>
<feature type="binding site" evidence="10">
    <location>
        <position position="104"/>
    </location>
    <ligand>
        <name>Zn(2+)</name>
        <dbReference type="ChEBI" id="CHEBI:29105"/>
    </ligand>
</feature>
<keyword evidence="5 7" id="KW-0119">Carbohydrate metabolism</keyword>
<dbReference type="GO" id="GO:0016791">
    <property type="term" value="F:phosphatase activity"/>
    <property type="evidence" value="ECO:0007669"/>
    <property type="project" value="InterPro"/>
</dbReference>
<dbReference type="Proteomes" id="UP000219452">
    <property type="component" value="Unassembled WGS sequence"/>
</dbReference>
<proteinExistence type="inferred from homology"/>
<feature type="active site" description="Nucleophile" evidence="8">
    <location>
        <position position="8"/>
    </location>
</feature>
<evidence type="ECO:0000256" key="4">
    <source>
        <dbReference type="ARBA" id="ARBA00022801"/>
    </source>
</evidence>
<keyword evidence="12" id="KW-1185">Reference proteome</keyword>
<dbReference type="GO" id="GO:0046872">
    <property type="term" value="F:metal ion binding"/>
    <property type="evidence" value="ECO:0007669"/>
    <property type="project" value="UniProtKB-KW"/>
</dbReference>
<feature type="site" description="Contributes to substrate recognition" evidence="9">
    <location>
        <position position="107"/>
    </location>
</feature>
<keyword evidence="10" id="KW-0460">Magnesium</keyword>
<dbReference type="InterPro" id="IPR006543">
    <property type="entry name" value="Histidinol-phos"/>
</dbReference>
<dbReference type="RefSeq" id="WP_097124601.1">
    <property type="nucleotide sequence ID" value="NZ_OCNH01000001.1"/>
</dbReference>
<gene>
    <name evidence="11" type="ORF">SAMN06269250_0931</name>
</gene>
<evidence type="ECO:0000313" key="11">
    <source>
        <dbReference type="EMBL" id="SOD79359.1"/>
    </source>
</evidence>
<dbReference type="EMBL" id="OCNH01000001">
    <property type="protein sequence ID" value="SOD79359.1"/>
    <property type="molecule type" value="Genomic_DNA"/>
</dbReference>
<dbReference type="InterPro" id="IPR036412">
    <property type="entry name" value="HAD-like_sf"/>
</dbReference>
<dbReference type="OrthoDB" id="9813880at2"/>
<sequence length="200" mass="22395">MNKAIFWDKDGTLIPDIPYNVDPAKITLYTDAGSSLCRLRAAGFKLIVISNQSGVAHGYFKESKLFGVWDRLTELLGPFGAEPDGFYYCPHFPGASVKQYDWVCTCRKPRPGLLQKAARDHQIDLSQSWMVGDILNDVEAGNRAGCRTVLIDRGNETEWLINSHRLPTTRANSLSEATDYILATTRRLVRPDGSDAYPER</sequence>